<dbReference type="InterPro" id="IPR049352">
    <property type="entry name" value="Rost"/>
</dbReference>
<keyword evidence="2" id="KW-1185">Reference proteome</keyword>
<feature type="transmembrane region" description="Helical" evidence="1">
    <location>
        <begin position="124"/>
        <end position="151"/>
    </location>
</feature>
<sequence>MPADVIEAHAHCSQAPYRWYHTVTWLLYSASYPAALVISGGFWVLIHRRGDPIGLSAAVTHASNSIYVLLDMCVSAVPVRVLHVWVPQCWCLCYAVFSFLYYLYGGTGLYELPFIYPFIDYGETPGVAIGFLAVALLLLLPLAQVALYVMYMVRRFVYARACGMAEEEDEDERQRTSVPV</sequence>
<dbReference type="Proteomes" id="UP000695022">
    <property type="component" value="Unplaced"/>
</dbReference>
<keyword evidence="1" id="KW-1133">Transmembrane helix</keyword>
<accession>A0ABM1EQD7</accession>
<protein>
    <submittedName>
        <fullName evidence="3">Protein rolling stone-like</fullName>
    </submittedName>
</protein>
<evidence type="ECO:0000313" key="3">
    <source>
        <dbReference type="RefSeq" id="XP_014674408.1"/>
    </source>
</evidence>
<feature type="transmembrane region" description="Helical" evidence="1">
    <location>
        <begin position="82"/>
        <end position="104"/>
    </location>
</feature>
<dbReference type="RefSeq" id="XP_014674408.1">
    <property type="nucleotide sequence ID" value="XM_014818922.1"/>
</dbReference>
<keyword evidence="1" id="KW-0812">Transmembrane</keyword>
<organism evidence="2 3">
    <name type="scientific">Priapulus caudatus</name>
    <name type="common">Priapulid worm</name>
    <dbReference type="NCBI Taxonomy" id="37621"/>
    <lineage>
        <taxon>Eukaryota</taxon>
        <taxon>Metazoa</taxon>
        <taxon>Ecdysozoa</taxon>
        <taxon>Scalidophora</taxon>
        <taxon>Priapulida</taxon>
        <taxon>Priapulimorpha</taxon>
        <taxon>Priapulimorphida</taxon>
        <taxon>Priapulidae</taxon>
        <taxon>Priapulus</taxon>
    </lineage>
</organism>
<dbReference type="Pfam" id="PF21534">
    <property type="entry name" value="Rost"/>
    <property type="match status" value="1"/>
</dbReference>
<name>A0ABM1EQD7_PRICU</name>
<proteinExistence type="predicted"/>
<dbReference type="PANTHER" id="PTHR12242">
    <property type="entry name" value="OS02G0130600 PROTEIN-RELATED"/>
    <property type="match status" value="1"/>
</dbReference>
<reference evidence="3" key="1">
    <citation type="submission" date="2025-08" db="UniProtKB">
        <authorList>
            <consortium name="RefSeq"/>
        </authorList>
    </citation>
    <scope>IDENTIFICATION</scope>
</reference>
<feature type="transmembrane region" description="Helical" evidence="1">
    <location>
        <begin position="25"/>
        <end position="46"/>
    </location>
</feature>
<evidence type="ECO:0000313" key="2">
    <source>
        <dbReference type="Proteomes" id="UP000695022"/>
    </source>
</evidence>
<evidence type="ECO:0000256" key="1">
    <source>
        <dbReference type="SAM" id="Phobius"/>
    </source>
</evidence>
<gene>
    <name evidence="3" type="primary">LOC106814580</name>
</gene>
<keyword evidence="1" id="KW-0472">Membrane</keyword>
<dbReference type="PANTHER" id="PTHR12242:SF1">
    <property type="entry name" value="MYND-TYPE DOMAIN-CONTAINING PROTEIN"/>
    <property type="match status" value="1"/>
</dbReference>
<dbReference type="GeneID" id="106814580"/>